<comment type="caution">
    <text evidence="2">The sequence shown here is derived from an EMBL/GenBank/DDBJ whole genome shotgun (WGS) entry which is preliminary data.</text>
</comment>
<dbReference type="Proteomes" id="UP001596189">
    <property type="component" value="Unassembled WGS sequence"/>
</dbReference>
<sequence>MTAERQLLVVRHAKSDQNAGVADHERPLNDRGRRDAPALGRWLTEHGLRPDLVLCSSAERARQTWELAAAELDDAPPVDVRDALYETSASGVLTQLREVDDHVRVVAVVGHEPTQSAVASALAGSADPRAEQALREGFTTSGVAVLELAGPWRELAPGSCRLTAFAAPRG</sequence>
<name>A0ABW1JAS0_9ACTN</name>
<gene>
    <name evidence="2" type="ORF">ACFQDO_02895</name>
</gene>
<dbReference type="SUPFAM" id="SSF53254">
    <property type="entry name" value="Phosphoglycerate mutase-like"/>
    <property type="match status" value="1"/>
</dbReference>
<evidence type="ECO:0000256" key="1">
    <source>
        <dbReference type="SAM" id="MobiDB-lite"/>
    </source>
</evidence>
<dbReference type="RefSeq" id="WP_345716931.1">
    <property type="nucleotide sequence ID" value="NZ_BAABFP010000005.1"/>
</dbReference>
<dbReference type="EMBL" id="JBHSRD010000002">
    <property type="protein sequence ID" value="MFC6006067.1"/>
    <property type="molecule type" value="Genomic_DNA"/>
</dbReference>
<protein>
    <submittedName>
        <fullName evidence="2">SixA phosphatase family protein</fullName>
    </submittedName>
</protein>
<dbReference type="PANTHER" id="PTHR47623">
    <property type="entry name" value="OS09G0287300 PROTEIN"/>
    <property type="match status" value="1"/>
</dbReference>
<dbReference type="CDD" id="cd07067">
    <property type="entry name" value="HP_PGM_like"/>
    <property type="match status" value="1"/>
</dbReference>
<proteinExistence type="predicted"/>
<organism evidence="2 3">
    <name type="scientific">Angustibacter luteus</name>
    <dbReference type="NCBI Taxonomy" id="658456"/>
    <lineage>
        <taxon>Bacteria</taxon>
        <taxon>Bacillati</taxon>
        <taxon>Actinomycetota</taxon>
        <taxon>Actinomycetes</taxon>
        <taxon>Kineosporiales</taxon>
        <taxon>Kineosporiaceae</taxon>
    </lineage>
</organism>
<reference evidence="3" key="1">
    <citation type="journal article" date="2019" name="Int. J. Syst. Evol. Microbiol.">
        <title>The Global Catalogue of Microorganisms (GCM) 10K type strain sequencing project: providing services to taxonomists for standard genome sequencing and annotation.</title>
        <authorList>
            <consortium name="The Broad Institute Genomics Platform"/>
            <consortium name="The Broad Institute Genome Sequencing Center for Infectious Disease"/>
            <person name="Wu L."/>
            <person name="Ma J."/>
        </authorList>
    </citation>
    <scope>NUCLEOTIDE SEQUENCE [LARGE SCALE GENOMIC DNA]</scope>
    <source>
        <strain evidence="3">KACC 14249</strain>
    </source>
</reference>
<dbReference type="InterPro" id="IPR029033">
    <property type="entry name" value="His_PPase_superfam"/>
</dbReference>
<dbReference type="InterPro" id="IPR013078">
    <property type="entry name" value="His_Pase_superF_clade-1"/>
</dbReference>
<keyword evidence="3" id="KW-1185">Reference proteome</keyword>
<accession>A0ABW1JAS0</accession>
<evidence type="ECO:0000313" key="3">
    <source>
        <dbReference type="Proteomes" id="UP001596189"/>
    </source>
</evidence>
<dbReference type="Gene3D" id="3.40.50.1240">
    <property type="entry name" value="Phosphoglycerate mutase-like"/>
    <property type="match status" value="1"/>
</dbReference>
<dbReference type="Pfam" id="PF00300">
    <property type="entry name" value="His_Phos_1"/>
    <property type="match status" value="1"/>
</dbReference>
<dbReference type="PANTHER" id="PTHR47623:SF1">
    <property type="entry name" value="OS09G0287300 PROTEIN"/>
    <property type="match status" value="1"/>
</dbReference>
<feature type="compositionally biased region" description="Basic and acidic residues" evidence="1">
    <location>
        <begin position="22"/>
        <end position="34"/>
    </location>
</feature>
<dbReference type="SMART" id="SM00855">
    <property type="entry name" value="PGAM"/>
    <property type="match status" value="1"/>
</dbReference>
<evidence type="ECO:0000313" key="2">
    <source>
        <dbReference type="EMBL" id="MFC6006067.1"/>
    </source>
</evidence>
<feature type="region of interest" description="Disordered" evidence="1">
    <location>
        <begin position="12"/>
        <end position="34"/>
    </location>
</feature>